<evidence type="ECO:0000256" key="1">
    <source>
        <dbReference type="SAM" id="MobiDB-lite"/>
    </source>
</evidence>
<evidence type="ECO:0000313" key="2">
    <source>
        <dbReference type="EMBL" id="MPQ54359.1"/>
    </source>
</evidence>
<reference evidence="2 3" key="1">
    <citation type="submission" date="2019-10" db="EMBL/GenBank/DDBJ databases">
        <title>Characterization of a new Citrobacter species.</title>
        <authorList>
            <person name="Goncalves Ribeiro T."/>
            <person name="Izdebski R."/>
            <person name="Urbanowicz P."/>
            <person name="Carmeli Y."/>
            <person name="Gniadkowski M."/>
            <person name="Peixe L."/>
        </authorList>
    </citation>
    <scope>NUCLEOTIDE SEQUENCE [LARGE SCALE GENOMIC DNA]</scope>
    <source>
        <strain evidence="2 3">NMI7905_11</strain>
    </source>
</reference>
<proteinExistence type="predicted"/>
<name>A0A6L5EFW1_9ENTR</name>
<sequence length="382" mass="40948">MPSANTYSAFHCNDSIVVLHQHGQDTPQTLTIFREPQRLATHEGKLIAFYTFSNEAVTLLDDPQHDAGAVLNAIALPLKKRSNAALSRYLKYLACAAGGALLASAMWYQPSPEEFVPVAFNPATESVAPRAADSDPIARAAAAELQNMQSTMQDNRNALPASPSAALQPAPSEVRPVSSSVGPAAHTAPEVAPETAARLQMAEVLKRNADRGMFTITLSAGHERTLYAFLDPTCSVCRAMEPAIERLTQEYNVIVFPVSVVNDGGNAVEKIVPLLCQKDATKRAAGWQALFRADAGMPVPGSSSAPVDPECGKAAEAAVAVNDLGFRQFGFEGTPWVLTDTGFRLSTGLLAEPAKIDLFLKTTDQMQPEQADRFLKTVNTQE</sequence>
<organism evidence="2 3">
    <name type="scientific">Citrobacter telavivensis</name>
    <dbReference type="NCBI Taxonomy" id="2653932"/>
    <lineage>
        <taxon>Bacteria</taxon>
        <taxon>Pseudomonadati</taxon>
        <taxon>Pseudomonadota</taxon>
        <taxon>Gammaproteobacteria</taxon>
        <taxon>Enterobacterales</taxon>
        <taxon>Enterobacteriaceae</taxon>
        <taxon>Citrobacter</taxon>
    </lineage>
</organism>
<dbReference type="EMBL" id="WHIY01000028">
    <property type="protein sequence ID" value="MPQ54359.1"/>
    <property type="molecule type" value="Genomic_DNA"/>
</dbReference>
<dbReference type="InterPro" id="IPR036249">
    <property type="entry name" value="Thioredoxin-like_sf"/>
</dbReference>
<evidence type="ECO:0000313" key="3">
    <source>
        <dbReference type="Proteomes" id="UP000475079"/>
    </source>
</evidence>
<dbReference type="AlphaFoldDB" id="A0A6L5EFW1"/>
<keyword evidence="3" id="KW-1185">Reference proteome</keyword>
<dbReference type="SUPFAM" id="SSF52833">
    <property type="entry name" value="Thioredoxin-like"/>
    <property type="match status" value="1"/>
</dbReference>
<comment type="caution">
    <text evidence="2">The sequence shown here is derived from an EMBL/GenBank/DDBJ whole genome shotgun (WGS) entry which is preliminary data.</text>
</comment>
<dbReference type="Gene3D" id="3.40.30.10">
    <property type="entry name" value="Glutaredoxin"/>
    <property type="match status" value="1"/>
</dbReference>
<feature type="region of interest" description="Disordered" evidence="1">
    <location>
        <begin position="154"/>
        <end position="192"/>
    </location>
</feature>
<accession>A0A6L5EFW1</accession>
<feature type="compositionally biased region" description="Low complexity" evidence="1">
    <location>
        <begin position="158"/>
        <end position="172"/>
    </location>
</feature>
<dbReference type="Proteomes" id="UP000475079">
    <property type="component" value="Unassembled WGS sequence"/>
</dbReference>
<gene>
    <name evidence="2" type="ORF">GBB84_26120</name>
</gene>
<protein>
    <submittedName>
        <fullName evidence="2">DsbC family protein</fullName>
    </submittedName>
</protein>
<dbReference type="RefSeq" id="WP_053071111.1">
    <property type="nucleotide sequence ID" value="NZ_WHIY01000028.1"/>
</dbReference>